<name>A0A4V3RZH1_9PROT</name>
<gene>
    <name evidence="10" type="ORF">E5162_02880</name>
</gene>
<sequence>MPAERNRDDMKNLDAGFIPPPPCLHLTLEPVFKEHRHGRRHPGQVHPHPGDRPGRRHPDQRAILRLAETPGRVEGRTADGGTLRAGRPESAGGNRRRHAATEARSAARLAAARPGAARHWRGAADGKPARHAVRAVRHRPAAAARPRPSCISCPAAGHGRQLSLVAAHPLHQIGDTKLVQLCQAAGDTGAFEELVRRHQGALVDFLTSVTRHRHDAEDIAQTALIKAFMRIGRFDGHSTFRTWLCAVGYREFLMHARRHRAHLRILDRARGEVPPPAAADPDWPIDMRRALEGLSSDERRGVVLCDIAGLTHAEAAKLLRVPVGTLKSQIKRAKSRLTATLGPDTEEKR</sequence>
<protein>
    <recommendedName>
        <fullName evidence="6">RNA polymerase sigma factor</fullName>
    </recommendedName>
</protein>
<evidence type="ECO:0000259" key="8">
    <source>
        <dbReference type="Pfam" id="PF04542"/>
    </source>
</evidence>
<dbReference type="PROSITE" id="PS01063">
    <property type="entry name" value="SIGMA70_ECF"/>
    <property type="match status" value="1"/>
</dbReference>
<evidence type="ECO:0000313" key="10">
    <source>
        <dbReference type="EMBL" id="TGY94239.1"/>
    </source>
</evidence>
<comment type="similarity">
    <text evidence="1 6">Belongs to the sigma-70 factor family. ECF subfamily.</text>
</comment>
<dbReference type="AlphaFoldDB" id="A0A4V3RZH1"/>
<evidence type="ECO:0000256" key="1">
    <source>
        <dbReference type="ARBA" id="ARBA00010641"/>
    </source>
</evidence>
<feature type="compositionally biased region" description="Basic and acidic residues" evidence="7">
    <location>
        <begin position="48"/>
        <end position="62"/>
    </location>
</feature>
<keyword evidence="5 6" id="KW-0804">Transcription</keyword>
<dbReference type="GO" id="GO:0016987">
    <property type="term" value="F:sigma factor activity"/>
    <property type="evidence" value="ECO:0007669"/>
    <property type="project" value="UniProtKB-KW"/>
</dbReference>
<feature type="region of interest" description="Disordered" evidence="7">
    <location>
        <begin position="35"/>
        <end position="105"/>
    </location>
</feature>
<dbReference type="Gene3D" id="1.10.10.10">
    <property type="entry name" value="Winged helix-like DNA-binding domain superfamily/Winged helix DNA-binding domain"/>
    <property type="match status" value="1"/>
</dbReference>
<keyword evidence="11" id="KW-1185">Reference proteome</keyword>
<dbReference type="PANTHER" id="PTHR43133:SF25">
    <property type="entry name" value="RNA POLYMERASE SIGMA FACTOR RFAY-RELATED"/>
    <property type="match status" value="1"/>
</dbReference>
<dbReference type="InterPro" id="IPR039425">
    <property type="entry name" value="RNA_pol_sigma-70-like"/>
</dbReference>
<dbReference type="Pfam" id="PF04542">
    <property type="entry name" value="Sigma70_r2"/>
    <property type="match status" value="1"/>
</dbReference>
<proteinExistence type="inferred from homology"/>
<evidence type="ECO:0000256" key="2">
    <source>
        <dbReference type="ARBA" id="ARBA00023015"/>
    </source>
</evidence>
<evidence type="ECO:0000313" key="11">
    <source>
        <dbReference type="Proteomes" id="UP000305451"/>
    </source>
</evidence>
<reference evidence="10 11" key="1">
    <citation type="journal article" date="2013" name="Int. J. Syst. Evol. Microbiol.">
        <title>Marinicauda pacifica gen. nov., sp. nov., a prosthecate alphaproteobacterium of the family Hyphomonadaceae isolated from deep seawater.</title>
        <authorList>
            <person name="Zhang X.Y."/>
            <person name="Li G.W."/>
            <person name="Wang C.S."/>
            <person name="Zhang Y.J."/>
            <person name="Xu X.W."/>
            <person name="Li H."/>
            <person name="Liu A."/>
            <person name="Liu C."/>
            <person name="Xie B.B."/>
            <person name="Qin Q.L."/>
            <person name="Xu Z."/>
            <person name="Chen X.L."/>
            <person name="Zhou B.C."/>
            <person name="Zhang Y.Z."/>
        </authorList>
    </citation>
    <scope>NUCLEOTIDE SEQUENCE [LARGE SCALE GENOMIC DNA]</scope>
    <source>
        <strain evidence="10 11">P-1 km-3</strain>
    </source>
</reference>
<evidence type="ECO:0000256" key="6">
    <source>
        <dbReference type="RuleBase" id="RU000716"/>
    </source>
</evidence>
<dbReference type="Proteomes" id="UP000305451">
    <property type="component" value="Unassembled WGS sequence"/>
</dbReference>
<dbReference type="InterPro" id="IPR013324">
    <property type="entry name" value="RNA_pol_sigma_r3/r4-like"/>
</dbReference>
<evidence type="ECO:0000259" key="9">
    <source>
        <dbReference type="Pfam" id="PF08281"/>
    </source>
</evidence>
<dbReference type="SUPFAM" id="SSF88659">
    <property type="entry name" value="Sigma3 and sigma4 domains of RNA polymerase sigma factors"/>
    <property type="match status" value="1"/>
</dbReference>
<accession>A0A4V3RZH1</accession>
<dbReference type="Gene3D" id="1.10.1740.10">
    <property type="match status" value="1"/>
</dbReference>
<keyword evidence="4 6" id="KW-0238">DNA-binding</keyword>
<dbReference type="PANTHER" id="PTHR43133">
    <property type="entry name" value="RNA POLYMERASE ECF-TYPE SIGMA FACTO"/>
    <property type="match status" value="1"/>
</dbReference>
<organism evidence="10 11">
    <name type="scientific">Marinicauda pacifica</name>
    <dbReference type="NCBI Taxonomy" id="1133559"/>
    <lineage>
        <taxon>Bacteria</taxon>
        <taxon>Pseudomonadati</taxon>
        <taxon>Pseudomonadota</taxon>
        <taxon>Alphaproteobacteria</taxon>
        <taxon>Maricaulales</taxon>
        <taxon>Maricaulaceae</taxon>
        <taxon>Marinicauda</taxon>
    </lineage>
</organism>
<dbReference type="GO" id="GO:0003677">
    <property type="term" value="F:DNA binding"/>
    <property type="evidence" value="ECO:0007669"/>
    <property type="project" value="UniProtKB-KW"/>
</dbReference>
<dbReference type="SUPFAM" id="SSF88946">
    <property type="entry name" value="Sigma2 domain of RNA polymerase sigma factors"/>
    <property type="match status" value="1"/>
</dbReference>
<dbReference type="GO" id="GO:0006352">
    <property type="term" value="P:DNA-templated transcription initiation"/>
    <property type="evidence" value="ECO:0007669"/>
    <property type="project" value="InterPro"/>
</dbReference>
<comment type="caution">
    <text evidence="10">The sequence shown here is derived from an EMBL/GenBank/DDBJ whole genome shotgun (WGS) entry which is preliminary data.</text>
</comment>
<feature type="domain" description="RNA polymerase sigma-70 region 2" evidence="8">
    <location>
        <begin position="194"/>
        <end position="260"/>
    </location>
</feature>
<dbReference type="InterPro" id="IPR036388">
    <property type="entry name" value="WH-like_DNA-bd_sf"/>
</dbReference>
<dbReference type="EMBL" id="SRXV01000001">
    <property type="protein sequence ID" value="TGY94239.1"/>
    <property type="molecule type" value="Genomic_DNA"/>
</dbReference>
<dbReference type="InterPro" id="IPR013325">
    <property type="entry name" value="RNA_pol_sigma_r2"/>
</dbReference>
<evidence type="ECO:0000256" key="3">
    <source>
        <dbReference type="ARBA" id="ARBA00023082"/>
    </source>
</evidence>
<evidence type="ECO:0000256" key="7">
    <source>
        <dbReference type="SAM" id="MobiDB-lite"/>
    </source>
</evidence>
<evidence type="ECO:0000256" key="5">
    <source>
        <dbReference type="ARBA" id="ARBA00023163"/>
    </source>
</evidence>
<keyword evidence="2 6" id="KW-0805">Transcription regulation</keyword>
<keyword evidence="3 6" id="KW-0731">Sigma factor</keyword>
<evidence type="ECO:0000256" key="4">
    <source>
        <dbReference type="ARBA" id="ARBA00023125"/>
    </source>
</evidence>
<dbReference type="Pfam" id="PF08281">
    <property type="entry name" value="Sigma70_r4_2"/>
    <property type="match status" value="1"/>
</dbReference>
<dbReference type="InterPro" id="IPR013249">
    <property type="entry name" value="RNA_pol_sigma70_r4_t2"/>
</dbReference>
<feature type="domain" description="RNA polymerase sigma factor 70 region 4 type 2" evidence="9">
    <location>
        <begin position="287"/>
        <end position="337"/>
    </location>
</feature>
<dbReference type="NCBIfam" id="TIGR02937">
    <property type="entry name" value="sigma70-ECF"/>
    <property type="match status" value="1"/>
</dbReference>
<dbReference type="InterPro" id="IPR000838">
    <property type="entry name" value="RNA_pol_sigma70_ECF_CS"/>
</dbReference>
<dbReference type="InterPro" id="IPR007627">
    <property type="entry name" value="RNA_pol_sigma70_r2"/>
</dbReference>
<dbReference type="InterPro" id="IPR014284">
    <property type="entry name" value="RNA_pol_sigma-70_dom"/>
</dbReference>